<evidence type="ECO:0000313" key="1">
    <source>
        <dbReference type="EMBL" id="MDV2886905.1"/>
    </source>
</evidence>
<dbReference type="EMBL" id="JAWJAY010000005">
    <property type="protein sequence ID" value="MDV2886905.1"/>
    <property type="molecule type" value="Genomic_DNA"/>
</dbReference>
<sequence length="248" mass="28924">MYKENAKEEVTRWKRKLLKRPSMAGRYTKKLQVKMNTMIPERVHTVVTTGIRNMVQATLTGTEHTANKEPLYDLSLEEREEKVRQLIKSYKRTAAAEGAGTGAGGILLGLADFPLLLGIKMKFLFDVAQTYGYDVRDYRERLFVLRLFQLAFSSGDKRIEALKRIEEWEEEYNYLPSKREYMEHVDWKEFQLNYRDFIDLPKMLQMIPGFGAIVGAAANYHFLDLLGETAMNSYRIRLFEQEKNGEDL</sequence>
<evidence type="ECO:0000313" key="2">
    <source>
        <dbReference type="Proteomes" id="UP001285636"/>
    </source>
</evidence>
<gene>
    <name evidence="1" type="ORF">RYX45_17055</name>
</gene>
<organism evidence="1 2">
    <name type="scientific">Alkalihalophilus pseudofirmus</name>
    <name type="common">Bacillus pseudofirmus</name>
    <dbReference type="NCBI Taxonomy" id="79885"/>
    <lineage>
        <taxon>Bacteria</taxon>
        <taxon>Bacillati</taxon>
        <taxon>Bacillota</taxon>
        <taxon>Bacilli</taxon>
        <taxon>Bacillales</taxon>
        <taxon>Bacillaceae</taxon>
        <taxon>Alkalihalophilus</taxon>
    </lineage>
</organism>
<proteinExistence type="predicted"/>
<dbReference type="PANTHER" id="PTHR41260:SF1">
    <property type="entry name" value="PROTEIN ECSC"/>
    <property type="match status" value="1"/>
</dbReference>
<protein>
    <submittedName>
        <fullName evidence="1">EcsC family protein</fullName>
    </submittedName>
</protein>
<name>A0AAJ2U451_ALKPS</name>
<dbReference type="InterPro" id="IPR024787">
    <property type="entry name" value="EcsC"/>
</dbReference>
<dbReference type="PANTHER" id="PTHR41260">
    <property type="entry name" value="PROTEIN ECSC"/>
    <property type="match status" value="1"/>
</dbReference>
<accession>A0AAJ2U451</accession>
<dbReference type="RefSeq" id="WP_075683138.1">
    <property type="nucleotide sequence ID" value="NZ_CP117835.1"/>
</dbReference>
<dbReference type="Pfam" id="PF12787">
    <property type="entry name" value="EcsC"/>
    <property type="match status" value="1"/>
</dbReference>
<reference evidence="1" key="1">
    <citation type="submission" date="2023-10" db="EMBL/GenBank/DDBJ databases">
        <title>Screening of Alkalihalophilus pseudofirmusBZ-TG-HK211 and Its Alleviation of Salt Stress on Rapeseed Growth.</title>
        <authorList>
            <person name="Zhao B."/>
            <person name="Guo T."/>
        </authorList>
    </citation>
    <scope>NUCLEOTIDE SEQUENCE</scope>
    <source>
        <strain evidence="1">BZ-TG-HK211</strain>
    </source>
</reference>
<dbReference type="Proteomes" id="UP001285636">
    <property type="component" value="Unassembled WGS sequence"/>
</dbReference>
<dbReference type="AlphaFoldDB" id="A0AAJ2U451"/>
<comment type="caution">
    <text evidence="1">The sequence shown here is derived from an EMBL/GenBank/DDBJ whole genome shotgun (WGS) entry which is preliminary data.</text>
</comment>